<sequence>MALRKRQHLLQAGEVCSYYAFVTQGCLRSYSLTNEGHEHTLQFAPEDWWISDLYSLLTRQPSTMNIDALEDSQLLLLDQADLETIYAACPVFERYFRLLMQSRYVVLQERVNASLSQTATEKYQHFLGKYPTIVQRVPQHVIASYLGITPESLSRVRRQL</sequence>
<organism evidence="2 3">
    <name type="scientific">Hymenobacter nivis</name>
    <dbReference type="NCBI Taxonomy" id="1850093"/>
    <lineage>
        <taxon>Bacteria</taxon>
        <taxon>Pseudomonadati</taxon>
        <taxon>Bacteroidota</taxon>
        <taxon>Cytophagia</taxon>
        <taxon>Cytophagales</taxon>
        <taxon>Hymenobacteraceae</taxon>
        <taxon>Hymenobacter</taxon>
    </lineage>
</organism>
<comment type="caution">
    <text evidence="2">The sequence shown here is derived from an EMBL/GenBank/DDBJ whole genome shotgun (WGS) entry which is preliminary data.</text>
</comment>
<dbReference type="Gene3D" id="2.60.120.10">
    <property type="entry name" value="Jelly Rolls"/>
    <property type="match status" value="1"/>
</dbReference>
<dbReference type="AlphaFoldDB" id="A0A502GVZ7"/>
<dbReference type="Proteomes" id="UP000317646">
    <property type="component" value="Unassembled WGS sequence"/>
</dbReference>
<name>A0A502GVZ7_9BACT</name>
<gene>
    <name evidence="2" type="ORF">EAH73_12710</name>
</gene>
<reference evidence="2 3" key="1">
    <citation type="journal article" date="2019" name="Environ. Microbiol.">
        <title>Species interactions and distinct microbial communities in high Arctic permafrost affected cryosols are associated with the CH4 and CO2 gas fluxes.</title>
        <authorList>
            <person name="Altshuler I."/>
            <person name="Hamel J."/>
            <person name="Turney S."/>
            <person name="Magnuson E."/>
            <person name="Levesque R."/>
            <person name="Greer C."/>
            <person name="Whyte L.G."/>
        </authorList>
    </citation>
    <scope>NUCLEOTIDE SEQUENCE [LARGE SCALE GENOMIC DNA]</scope>
    <source>
        <strain evidence="2 3">S9.2P</strain>
    </source>
</reference>
<dbReference type="OrthoDB" id="667553at2"/>
<dbReference type="InterPro" id="IPR014710">
    <property type="entry name" value="RmlC-like_jellyroll"/>
</dbReference>
<dbReference type="Pfam" id="PF00027">
    <property type="entry name" value="cNMP_binding"/>
    <property type="match status" value="1"/>
</dbReference>
<evidence type="ECO:0000313" key="2">
    <source>
        <dbReference type="EMBL" id="TPG65642.1"/>
    </source>
</evidence>
<evidence type="ECO:0000259" key="1">
    <source>
        <dbReference type="Pfam" id="PF00027"/>
    </source>
</evidence>
<protein>
    <submittedName>
        <fullName evidence="2">Crp/Fnr family transcriptional regulator</fullName>
    </submittedName>
</protein>
<evidence type="ECO:0000313" key="3">
    <source>
        <dbReference type="Proteomes" id="UP000317646"/>
    </source>
</evidence>
<accession>A0A502GVZ7</accession>
<dbReference type="PROSITE" id="PS51257">
    <property type="entry name" value="PROKAR_LIPOPROTEIN"/>
    <property type="match status" value="1"/>
</dbReference>
<keyword evidence="3" id="KW-1185">Reference proteome</keyword>
<dbReference type="SUPFAM" id="SSF51206">
    <property type="entry name" value="cAMP-binding domain-like"/>
    <property type="match status" value="1"/>
</dbReference>
<dbReference type="InterPro" id="IPR018490">
    <property type="entry name" value="cNMP-bd_dom_sf"/>
</dbReference>
<proteinExistence type="predicted"/>
<dbReference type="InterPro" id="IPR000595">
    <property type="entry name" value="cNMP-bd_dom"/>
</dbReference>
<dbReference type="EMBL" id="RCYZ01000005">
    <property type="protein sequence ID" value="TPG65642.1"/>
    <property type="molecule type" value="Genomic_DNA"/>
</dbReference>
<feature type="domain" description="Cyclic nucleotide-binding" evidence="1">
    <location>
        <begin position="3"/>
        <end position="87"/>
    </location>
</feature>